<dbReference type="InterPro" id="IPR005176">
    <property type="entry name" value="PONY_dom"/>
</dbReference>
<comment type="function">
    <text evidence="1">Neddylation of cullins play an essential role in the regulation of SCF-type complexes activity.</text>
</comment>
<reference evidence="4 5" key="1">
    <citation type="submission" date="2016-10" db="EMBL/GenBank/DDBJ databases">
        <title>Genome sequence of the basidiomycete white-rot fungus Trametes pubescens.</title>
        <authorList>
            <person name="Makela M.R."/>
            <person name="Granchi Z."/>
            <person name="Peng M."/>
            <person name="De Vries R.P."/>
            <person name="Grigoriev I."/>
            <person name="Riley R."/>
            <person name="Hilden K."/>
        </authorList>
    </citation>
    <scope>NUCLEOTIDE SEQUENCE [LARGE SCALE GENOMIC DNA]</scope>
    <source>
        <strain evidence="4 5">FBCC735</strain>
    </source>
</reference>
<dbReference type="Pfam" id="PF14555">
    <property type="entry name" value="UBA_4"/>
    <property type="match status" value="1"/>
</dbReference>
<organism evidence="4 5">
    <name type="scientific">Trametes pubescens</name>
    <name type="common">White-rot fungus</name>
    <dbReference type="NCBI Taxonomy" id="154538"/>
    <lineage>
        <taxon>Eukaryota</taxon>
        <taxon>Fungi</taxon>
        <taxon>Dikarya</taxon>
        <taxon>Basidiomycota</taxon>
        <taxon>Agaricomycotina</taxon>
        <taxon>Agaricomycetes</taxon>
        <taxon>Polyporales</taxon>
        <taxon>Polyporaceae</taxon>
        <taxon>Trametes</taxon>
    </lineage>
</organism>
<dbReference type="GO" id="GO:0000151">
    <property type="term" value="C:ubiquitin ligase complex"/>
    <property type="evidence" value="ECO:0007669"/>
    <property type="project" value="TreeGrafter"/>
</dbReference>
<gene>
    <name evidence="4" type="ORF">TRAPUB_12299</name>
</gene>
<dbReference type="OrthoDB" id="27198at2759"/>
<dbReference type="STRING" id="154538.A0A1M2VUI8"/>
<evidence type="ECO:0000259" key="3">
    <source>
        <dbReference type="PROSITE" id="PS51229"/>
    </source>
</evidence>
<dbReference type="GO" id="GO:0045116">
    <property type="term" value="P:protein neddylation"/>
    <property type="evidence" value="ECO:0007669"/>
    <property type="project" value="TreeGrafter"/>
</dbReference>
<evidence type="ECO:0000313" key="4">
    <source>
        <dbReference type="EMBL" id="OJT11192.1"/>
    </source>
</evidence>
<dbReference type="InterPro" id="IPR042460">
    <property type="entry name" value="DCN1-like_PONY"/>
</dbReference>
<dbReference type="Pfam" id="PF03556">
    <property type="entry name" value="Cullin_binding"/>
    <property type="match status" value="1"/>
</dbReference>
<feature type="region of interest" description="Disordered" evidence="2">
    <location>
        <begin position="83"/>
        <end position="133"/>
    </location>
</feature>
<protein>
    <recommendedName>
        <fullName evidence="1">Defective in cullin neddylation protein</fullName>
    </recommendedName>
</protein>
<keyword evidence="5" id="KW-1185">Reference proteome</keyword>
<dbReference type="Gene3D" id="1.10.8.10">
    <property type="entry name" value="DNA helicase RuvA subunit, C-terminal domain"/>
    <property type="match status" value="1"/>
</dbReference>
<dbReference type="InterPro" id="IPR014764">
    <property type="entry name" value="DCN-prot"/>
</dbReference>
<dbReference type="AlphaFoldDB" id="A0A1M2VUI8"/>
<evidence type="ECO:0000313" key="5">
    <source>
        <dbReference type="Proteomes" id="UP000184267"/>
    </source>
</evidence>
<dbReference type="Gene3D" id="1.10.238.10">
    <property type="entry name" value="EF-hand"/>
    <property type="match status" value="1"/>
</dbReference>
<sequence>MRKVLQAHVDNEALDPTLRNAVAAGLLKLHEYYSHAKSSHYTIVATVLHPTLRVKWFNKLGEPLTIQAEVIFKHVYEEYAASSPPEAVTPVPAPKPSMSGDGGFLEEAITDGDGDGDDSGPGATGVTTSNDPNMAMAKSELNRYLSGEGGPGLLRDPLAWWKSKTVKSRVEREMDDKIAQFSSVTGASAKDARRFLTKYKRLDQALDAYYNDPSAGARATASTSKLGALFDKYKEPDGDDITIDGTIKLCEDLDVDPEDVVLLAVAYELKSPAMGQWTRKGWTEGWKALGVDTIPAMKTTLETLRNNMARDTDYFRKVYNYTFEFSRPPGQRSLGLDMAQGFWALLIPHGLAGGALAHVAAGGQDSDGDEVMASAAPGEGWKDAYTQWWFEYLEGSGAKGVSKDVWQMFSEFVRTIDSKFEKYDAEAAWPSTIDDFVEYARNRLAGGA</sequence>
<dbReference type="Proteomes" id="UP000184267">
    <property type="component" value="Unassembled WGS sequence"/>
</dbReference>
<dbReference type="Gene3D" id="1.10.238.200">
    <property type="entry name" value="Cullin, PONY binding domain"/>
    <property type="match status" value="1"/>
</dbReference>
<dbReference type="GO" id="GO:0097602">
    <property type="term" value="F:cullin family protein binding"/>
    <property type="evidence" value="ECO:0007669"/>
    <property type="project" value="TreeGrafter"/>
</dbReference>
<evidence type="ECO:0000256" key="2">
    <source>
        <dbReference type="SAM" id="MobiDB-lite"/>
    </source>
</evidence>
<name>A0A1M2VUI8_TRAPU</name>
<dbReference type="PANTHER" id="PTHR12281">
    <property type="entry name" value="RP42 RELATED"/>
    <property type="match status" value="1"/>
</dbReference>
<dbReference type="GO" id="GO:0031624">
    <property type="term" value="F:ubiquitin conjugating enzyme binding"/>
    <property type="evidence" value="ECO:0007669"/>
    <property type="project" value="TreeGrafter"/>
</dbReference>
<feature type="domain" description="DCUN1" evidence="3">
    <location>
        <begin position="221"/>
        <end position="441"/>
    </location>
</feature>
<dbReference type="GO" id="GO:0032182">
    <property type="term" value="F:ubiquitin-like protein binding"/>
    <property type="evidence" value="ECO:0007669"/>
    <property type="project" value="TreeGrafter"/>
</dbReference>
<evidence type="ECO:0000256" key="1">
    <source>
        <dbReference type="RuleBase" id="RU410713"/>
    </source>
</evidence>
<proteinExistence type="predicted"/>
<accession>A0A1M2VUI8</accession>
<dbReference type="EMBL" id="MNAD01000676">
    <property type="protein sequence ID" value="OJT11192.1"/>
    <property type="molecule type" value="Genomic_DNA"/>
</dbReference>
<feature type="compositionally biased region" description="Acidic residues" evidence="2">
    <location>
        <begin position="108"/>
        <end position="118"/>
    </location>
</feature>
<comment type="caution">
    <text evidence="4">The sequence shown here is derived from an EMBL/GenBank/DDBJ whole genome shotgun (WGS) entry which is preliminary data.</text>
</comment>
<dbReference type="PANTHER" id="PTHR12281:SF31">
    <property type="entry name" value="DCN1-LIKE PROTEIN 3"/>
    <property type="match status" value="1"/>
</dbReference>
<dbReference type="PROSITE" id="PS51229">
    <property type="entry name" value="DCUN1"/>
    <property type="match status" value="1"/>
</dbReference>